<evidence type="ECO:0000256" key="8">
    <source>
        <dbReference type="ARBA" id="ARBA00029956"/>
    </source>
</evidence>
<dbReference type="InterPro" id="IPR049730">
    <property type="entry name" value="SNF2/RAD54-like_C"/>
</dbReference>
<dbReference type="GO" id="GO:0005524">
    <property type="term" value="F:ATP binding"/>
    <property type="evidence" value="ECO:0007669"/>
    <property type="project" value="InterPro"/>
</dbReference>
<dbReference type="GO" id="GO:0016787">
    <property type="term" value="F:hydrolase activity"/>
    <property type="evidence" value="ECO:0007669"/>
    <property type="project" value="UniProtKB-KW"/>
</dbReference>
<dbReference type="SMART" id="SM00490">
    <property type="entry name" value="HELICc"/>
    <property type="match status" value="1"/>
</dbReference>
<dbReference type="Pfam" id="PF00176">
    <property type="entry name" value="SNF2-rel_dom"/>
    <property type="match status" value="1"/>
</dbReference>
<dbReference type="CDD" id="cd18793">
    <property type="entry name" value="SF2_C_SNF"/>
    <property type="match status" value="1"/>
</dbReference>
<dbReference type="PANTHER" id="PTHR45629:SF7">
    <property type="entry name" value="DNA EXCISION REPAIR PROTEIN ERCC-6-RELATED"/>
    <property type="match status" value="1"/>
</dbReference>
<keyword evidence="12" id="KW-1185">Reference proteome</keyword>
<evidence type="ECO:0000256" key="9">
    <source>
        <dbReference type="SAM" id="MobiDB-lite"/>
    </source>
</evidence>
<proteinExistence type="predicted"/>
<evidence type="ECO:0000256" key="1">
    <source>
        <dbReference type="ARBA" id="ARBA00011467"/>
    </source>
</evidence>
<feature type="region of interest" description="Disordered" evidence="9">
    <location>
        <begin position="477"/>
        <end position="526"/>
    </location>
</feature>
<dbReference type="EMBL" id="BMAU01021011">
    <property type="protein sequence ID" value="GFX86595.1"/>
    <property type="molecule type" value="Genomic_DNA"/>
</dbReference>
<keyword evidence="5" id="KW-0378">Hydrolase</keyword>
<dbReference type="InterPro" id="IPR038718">
    <property type="entry name" value="SNF2-like_sf"/>
</dbReference>
<dbReference type="Gene3D" id="3.40.50.300">
    <property type="entry name" value="P-loop containing nucleotide triphosphate hydrolases"/>
    <property type="match status" value="1"/>
</dbReference>
<dbReference type="Proteomes" id="UP000887159">
    <property type="component" value="Unassembled WGS sequence"/>
</dbReference>
<keyword evidence="6" id="KW-0131">Cell cycle</keyword>
<comment type="function">
    <text evidence="7">Involved in mitotic DNA repair and meiotic recombination. Functions in the recombinational DNA repair pathway. Essential for interhomolog gene conversion (GC), but may have a less important role in intersister GC than spn-A/Rad51. In the presence of DNA, spn-A/Rad51 enhances the ATPase activity of okr/Rad54.</text>
</comment>
<comment type="subunit">
    <text evidence="1">Interacts (via N-terminus) with spn-A/Rad51.</text>
</comment>
<gene>
    <name evidence="11" type="primary">ERCC6</name>
    <name evidence="11" type="ORF">TNCV_462151</name>
</gene>
<keyword evidence="3" id="KW-0132">Cell division</keyword>
<evidence type="ECO:0000313" key="11">
    <source>
        <dbReference type="EMBL" id="GFX86595.1"/>
    </source>
</evidence>
<evidence type="ECO:0000256" key="6">
    <source>
        <dbReference type="ARBA" id="ARBA00023306"/>
    </source>
</evidence>
<dbReference type="GO" id="GO:0006283">
    <property type="term" value="P:transcription-coupled nucleotide-excision repair"/>
    <property type="evidence" value="ECO:0007669"/>
    <property type="project" value="TreeGrafter"/>
</dbReference>
<dbReference type="InterPro" id="IPR050496">
    <property type="entry name" value="SNF2_RAD54_helicase_repair"/>
</dbReference>
<name>A0A8X6RA34_TRICX</name>
<evidence type="ECO:0000256" key="3">
    <source>
        <dbReference type="ARBA" id="ARBA00022618"/>
    </source>
</evidence>
<dbReference type="InterPro" id="IPR000330">
    <property type="entry name" value="SNF2_N"/>
</dbReference>
<dbReference type="AlphaFoldDB" id="A0A8X6RA34"/>
<keyword evidence="4" id="KW-0498">Mitosis</keyword>
<dbReference type="GO" id="GO:0008094">
    <property type="term" value="F:ATP-dependent activity, acting on DNA"/>
    <property type="evidence" value="ECO:0007669"/>
    <property type="project" value="TreeGrafter"/>
</dbReference>
<evidence type="ECO:0000313" key="12">
    <source>
        <dbReference type="Proteomes" id="UP000887159"/>
    </source>
</evidence>
<feature type="compositionally biased region" description="Basic and acidic residues" evidence="9">
    <location>
        <begin position="515"/>
        <end position="526"/>
    </location>
</feature>
<dbReference type="PROSITE" id="PS51194">
    <property type="entry name" value="HELICASE_CTER"/>
    <property type="match status" value="1"/>
</dbReference>
<dbReference type="InterPro" id="IPR001650">
    <property type="entry name" value="Helicase_C-like"/>
</dbReference>
<evidence type="ECO:0000256" key="4">
    <source>
        <dbReference type="ARBA" id="ARBA00022776"/>
    </source>
</evidence>
<organism evidence="11 12">
    <name type="scientific">Trichonephila clavipes</name>
    <name type="common">Golden silk orbweaver</name>
    <name type="synonym">Nephila clavipes</name>
    <dbReference type="NCBI Taxonomy" id="2585209"/>
    <lineage>
        <taxon>Eukaryota</taxon>
        <taxon>Metazoa</taxon>
        <taxon>Ecdysozoa</taxon>
        <taxon>Arthropoda</taxon>
        <taxon>Chelicerata</taxon>
        <taxon>Arachnida</taxon>
        <taxon>Araneae</taxon>
        <taxon>Araneomorphae</taxon>
        <taxon>Entelegynae</taxon>
        <taxon>Araneoidea</taxon>
        <taxon>Nephilidae</taxon>
        <taxon>Trichonephila</taxon>
    </lineage>
</organism>
<feature type="domain" description="Helicase C-terminal" evidence="10">
    <location>
        <begin position="240"/>
        <end position="399"/>
    </location>
</feature>
<sequence>MVAEVYGCKLLASIVELWVGALVPLYACYVERLMPIKQGSKSFHEHGLYAKKGCQFRIRPCHLLIAQKYGFRTPHRLILSDSPIQNNLKELWSLFDFIFPGKLGTLPVFMQEFSVPIMFGGYSNATQVQVQILAYKFATVLRDTIKPYLLRRMKSDVQIPYKNEQVLFCKLTKDQEELYKGYINSKEVESILSARLEVFIGLKNLRKICNHPDIFGGPKIFKDTDEDRYGYYEKSGKMVVVEALLGLWRKQGHRVLLFTQSKQMLEIFEIFVKSKNYKYMKMDGTTSISSRQPAVAKFNSDSNIFVFLLTTRVRGIGVNLTGADRIIIYDSDWNPVTDALAREPSWGIDQSKQVAVYWLLTAGTIEEKNYHRQIFKRFMTDRGIKDPKQRRFFESTDLYELFTYQDVGKQDTETSAILGTTFEINLKKKVQEKNKKYPKEQKSKPRNSTDVAVFFSKKKQEEMKMLAKKLSQQLPKCNFPKSSETSLSVDSETTKELDGNGCNSTPSAESQSVEKPLKEKSGEKTLKGSLKRKAAKVEGEIIDYVVKKKVFKPTEEDKDEHKNEDYILSKFEKSGVHTALKHDVVELSAPDYSIVKNEADRVASEAIKALKASRTCVPAAEEIPTGTDNMLD</sequence>
<reference evidence="11" key="1">
    <citation type="submission" date="2020-08" db="EMBL/GenBank/DDBJ databases">
        <title>Multicomponent nature underlies the extraordinary mechanical properties of spider dragline silk.</title>
        <authorList>
            <person name="Kono N."/>
            <person name="Nakamura H."/>
            <person name="Mori M."/>
            <person name="Yoshida Y."/>
            <person name="Ohtoshi R."/>
            <person name="Malay A.D."/>
            <person name="Moran D.A.P."/>
            <person name="Tomita M."/>
            <person name="Numata K."/>
            <person name="Arakawa K."/>
        </authorList>
    </citation>
    <scope>NUCLEOTIDE SEQUENCE</scope>
</reference>
<dbReference type="Pfam" id="PF00271">
    <property type="entry name" value="Helicase_C"/>
    <property type="match status" value="1"/>
</dbReference>
<accession>A0A8X6RA34</accession>
<dbReference type="SUPFAM" id="SSF52540">
    <property type="entry name" value="P-loop containing nucleoside triphosphate hydrolases"/>
    <property type="match status" value="2"/>
</dbReference>
<evidence type="ECO:0000256" key="2">
    <source>
        <dbReference type="ARBA" id="ARBA00015341"/>
    </source>
</evidence>
<feature type="compositionally biased region" description="Polar residues" evidence="9">
    <location>
        <begin position="501"/>
        <end position="513"/>
    </location>
</feature>
<dbReference type="InterPro" id="IPR027417">
    <property type="entry name" value="P-loop_NTPase"/>
</dbReference>
<dbReference type="GO" id="GO:0051301">
    <property type="term" value="P:cell division"/>
    <property type="evidence" value="ECO:0007669"/>
    <property type="project" value="UniProtKB-KW"/>
</dbReference>
<protein>
    <recommendedName>
        <fullName evidence="2">DNA repair and recombination protein RAD54-like</fullName>
    </recommendedName>
    <alternativeName>
        <fullName evidence="8">Protein okra</fullName>
    </alternativeName>
</protein>
<dbReference type="PANTHER" id="PTHR45629">
    <property type="entry name" value="SNF2/RAD54 FAMILY MEMBER"/>
    <property type="match status" value="1"/>
</dbReference>
<dbReference type="GO" id="GO:0005634">
    <property type="term" value="C:nucleus"/>
    <property type="evidence" value="ECO:0007669"/>
    <property type="project" value="TreeGrafter"/>
</dbReference>
<dbReference type="Gene3D" id="3.40.50.10810">
    <property type="entry name" value="Tandem AAA-ATPase domain"/>
    <property type="match status" value="1"/>
</dbReference>
<feature type="compositionally biased region" description="Polar residues" evidence="9">
    <location>
        <begin position="477"/>
        <end position="491"/>
    </location>
</feature>
<comment type="caution">
    <text evidence="11">The sequence shown here is derived from an EMBL/GenBank/DDBJ whole genome shotgun (WGS) entry which is preliminary data.</text>
</comment>
<evidence type="ECO:0000256" key="5">
    <source>
        <dbReference type="ARBA" id="ARBA00022801"/>
    </source>
</evidence>
<evidence type="ECO:0000256" key="7">
    <source>
        <dbReference type="ARBA" id="ARBA00024776"/>
    </source>
</evidence>
<evidence type="ECO:0000259" key="10">
    <source>
        <dbReference type="PROSITE" id="PS51194"/>
    </source>
</evidence>